<keyword evidence="3" id="KW-1185">Reference proteome</keyword>
<feature type="non-terminal residue" evidence="2">
    <location>
        <position position="1"/>
    </location>
</feature>
<evidence type="ECO:0000313" key="3">
    <source>
        <dbReference type="Proteomes" id="UP000266841"/>
    </source>
</evidence>
<keyword evidence="1" id="KW-0732">Signal</keyword>
<feature type="signal peptide" evidence="1">
    <location>
        <begin position="1"/>
        <end position="17"/>
    </location>
</feature>
<dbReference type="AlphaFoldDB" id="K0RHK6"/>
<dbReference type="Proteomes" id="UP000266841">
    <property type="component" value="Unassembled WGS sequence"/>
</dbReference>
<dbReference type="EMBL" id="AGNL01039381">
    <property type="protein sequence ID" value="EJK52695.1"/>
    <property type="molecule type" value="Genomic_DNA"/>
</dbReference>
<evidence type="ECO:0000313" key="2">
    <source>
        <dbReference type="EMBL" id="EJK52695.1"/>
    </source>
</evidence>
<feature type="chain" id="PRO_5003837034" evidence="1">
    <location>
        <begin position="18"/>
        <end position="165"/>
    </location>
</feature>
<proteinExistence type="predicted"/>
<organism evidence="2 3">
    <name type="scientific">Thalassiosira oceanica</name>
    <name type="common">Marine diatom</name>
    <dbReference type="NCBI Taxonomy" id="159749"/>
    <lineage>
        <taxon>Eukaryota</taxon>
        <taxon>Sar</taxon>
        <taxon>Stramenopiles</taxon>
        <taxon>Ochrophyta</taxon>
        <taxon>Bacillariophyta</taxon>
        <taxon>Coscinodiscophyceae</taxon>
        <taxon>Thalassiosirophycidae</taxon>
        <taxon>Thalassiosirales</taxon>
        <taxon>Thalassiosiraceae</taxon>
        <taxon>Thalassiosira</taxon>
    </lineage>
</organism>
<name>K0RHK6_THAOC</name>
<protein>
    <submittedName>
        <fullName evidence="2">Uncharacterized protein</fullName>
    </submittedName>
</protein>
<accession>K0RHK6</accession>
<reference evidence="2 3" key="1">
    <citation type="journal article" date="2012" name="Genome Biol.">
        <title>Genome and low-iron response of an oceanic diatom adapted to chronic iron limitation.</title>
        <authorList>
            <person name="Lommer M."/>
            <person name="Specht M."/>
            <person name="Roy A.S."/>
            <person name="Kraemer L."/>
            <person name="Andreson R."/>
            <person name="Gutowska M.A."/>
            <person name="Wolf J."/>
            <person name="Bergner S.V."/>
            <person name="Schilhabel M.B."/>
            <person name="Klostermeier U.C."/>
            <person name="Beiko R.G."/>
            <person name="Rosenstiel P."/>
            <person name="Hippler M."/>
            <person name="Laroche J."/>
        </authorList>
    </citation>
    <scope>NUCLEOTIDE SEQUENCE [LARGE SCALE GENOMIC DNA]</scope>
    <source>
        <strain evidence="2 3">CCMP1005</strain>
    </source>
</reference>
<sequence>PLSLVLCLPFTLGLVWCGATSIEDITGNEINRYILRALKNDELSQLWLCRPDLSEDNEDYGLGSSRELDWLGHFAKKSTSLESVGISGDDTFVNCSRHSVDRFFGELRKCNHIKTMFFTGLPAEIIDKLGPAMKNNSITRFVAEECHLGVAEATFLCNTFGDMTV</sequence>
<comment type="caution">
    <text evidence="2">The sequence shown here is derived from an EMBL/GenBank/DDBJ whole genome shotgun (WGS) entry which is preliminary data.</text>
</comment>
<gene>
    <name evidence="2" type="ORF">THAOC_28003</name>
</gene>
<evidence type="ECO:0000256" key="1">
    <source>
        <dbReference type="SAM" id="SignalP"/>
    </source>
</evidence>